<evidence type="ECO:0000259" key="3">
    <source>
        <dbReference type="PROSITE" id="PS50158"/>
    </source>
</evidence>
<dbReference type="InterPro" id="IPR057327">
    <property type="entry name" value="Vts1_dom"/>
</dbReference>
<accession>A0A812BRZ5</accession>
<feature type="domain" description="CCHC-type" evidence="3">
    <location>
        <begin position="1057"/>
        <end position="1072"/>
    </location>
</feature>
<evidence type="ECO:0000313" key="4">
    <source>
        <dbReference type="EMBL" id="CAE1239146.1"/>
    </source>
</evidence>
<feature type="compositionally biased region" description="Polar residues" evidence="2">
    <location>
        <begin position="574"/>
        <end position="585"/>
    </location>
</feature>
<dbReference type="PROSITE" id="PS50158">
    <property type="entry name" value="ZF_CCHC"/>
    <property type="match status" value="1"/>
</dbReference>
<feature type="region of interest" description="Disordered" evidence="2">
    <location>
        <begin position="51"/>
        <end position="82"/>
    </location>
</feature>
<feature type="compositionally biased region" description="Basic and acidic residues" evidence="2">
    <location>
        <begin position="464"/>
        <end position="479"/>
    </location>
</feature>
<feature type="region of interest" description="Disordered" evidence="2">
    <location>
        <begin position="386"/>
        <end position="445"/>
    </location>
</feature>
<dbReference type="InterPro" id="IPR058599">
    <property type="entry name" value="PHAT_Smg/ZCCHC2-like"/>
</dbReference>
<keyword evidence="1" id="KW-0479">Metal-binding</keyword>
<dbReference type="AlphaFoldDB" id="A0A812BRZ5"/>
<dbReference type="Pfam" id="PF26034">
    <property type="entry name" value="PHAT_SMAUG"/>
    <property type="match status" value="1"/>
</dbReference>
<sequence>MCGLLHMCVPPELRFLGTFLENLGKKDYHKLRDAEIKANNHIDLAKNTNASINNTTSNDSSTSSGSSTATGAAGSCNSSSSSNIMSEESLRNKLSLSLALLYSTNQQCSNILFKLLEANVSRALQVMPSMAVVTIYEILTILVMAANHPAFTFSQRLIMAKLYKSAEKSAEGLIPKDKCLCCHNCTSSPSPPKPGTGPYCCSRCVSNTSPTHKDKAHVTKINVKGTRRLVDKPREFILQVTWSNGEVTEVYKTFQEVQEFSSKFVRMFDDMHKSERKIPSLQGQYREEILEDVSFQNICHYTGQLEKLPQRLLECDHLVNFFTAPESSRSSPSRSTNFTPNNEQTVISQCYQKSFNTASPSGDINNRQSYQSPIYLTAHYSQLSSNSHNTCSNRSVVTPQMNQSSPIYSPTSSPPPQAAPSSHTSPLQQSNSRSASPGSVDSNYITNNKLKSTELDHLLKVDEEKIHVPDNKNGRDKRPPNGMIDYSMIGNPASVSILHGLTWQQHSVPAALKPHYFANVAAAAAAAAAGQQQQGPPSHSGIAPSSLPLGNMSTGLCCYSQPTAATPGPPNNADSSPGGSDYCSQPPSPGPPSNANVAMVAVTASSSSVASDDSDRVKNGKDGDPSLEQDFRKKDSQKPNLKLSQQMGSKSSVMRPQPEEQSKGGNMHLPVSHHYMDLQQQLPMGNYGAAPDLLPHRQQMIPSRSAYNAQPAHTNLGIHPKNMINMPLDGKSSSTMVPLFPGMPNSVDCNTTVVPMMVNTAGPGDSAVGSGGPMFSPHLTSSGVRTRTATVNQSCTRTAPAAVCTSNTMVSTCPSASSPPPRHAIGNVKNGNGPLCSNSVVSQPLLPSGNPGDPCSISVLSCSSDQTGGQPPPMNYHSQCTNQSSVTTTTVTYSSQAYSMNSPSPAAMGRSRRCNSCGCEGHCTSGSYHFGSMLTSQMTAPANTPPPRQWQHPPAYMFPNANGLIPFPNLTPYLPNGPNPDFIYSNHPNVGLVHLNSSQVTAPPPSSSAPNPPCVLNPMCNYGGPPPPHQQHPLLVPPLHHTMTAVSNKHKPLIQTCYNCGGANHLAVDCKENTMESMTGQYHLNYEDKAVAE</sequence>
<evidence type="ECO:0000256" key="2">
    <source>
        <dbReference type="SAM" id="MobiDB-lite"/>
    </source>
</evidence>
<evidence type="ECO:0000313" key="5">
    <source>
        <dbReference type="Proteomes" id="UP000597762"/>
    </source>
</evidence>
<dbReference type="InterPro" id="IPR036871">
    <property type="entry name" value="PX_dom_sf"/>
</dbReference>
<gene>
    <name evidence="4" type="ORF">SPHA_21695</name>
</gene>
<dbReference type="InterPro" id="IPR001878">
    <property type="entry name" value="Znf_CCHC"/>
</dbReference>
<dbReference type="OrthoDB" id="6361509at2759"/>
<organism evidence="4 5">
    <name type="scientific">Acanthosepion pharaonis</name>
    <name type="common">Pharaoh cuttlefish</name>
    <name type="synonym">Sepia pharaonis</name>
    <dbReference type="NCBI Taxonomy" id="158019"/>
    <lineage>
        <taxon>Eukaryota</taxon>
        <taxon>Metazoa</taxon>
        <taxon>Spiralia</taxon>
        <taxon>Lophotrochozoa</taxon>
        <taxon>Mollusca</taxon>
        <taxon>Cephalopoda</taxon>
        <taxon>Coleoidea</taxon>
        <taxon>Decapodiformes</taxon>
        <taxon>Sepiida</taxon>
        <taxon>Sepiina</taxon>
        <taxon>Sepiidae</taxon>
        <taxon>Acanthosepion</taxon>
    </lineage>
</organism>
<dbReference type="InterPro" id="IPR042344">
    <property type="entry name" value="ZCCHC14"/>
</dbReference>
<dbReference type="Pfam" id="PF25479">
    <property type="entry name" value="Vts1"/>
    <property type="match status" value="1"/>
</dbReference>
<comment type="caution">
    <text evidence="4">The sequence shown here is derived from an EMBL/GenBank/DDBJ whole genome shotgun (WGS) entry which is preliminary data.</text>
</comment>
<feature type="compositionally biased region" description="Polar residues" evidence="2">
    <location>
        <begin position="638"/>
        <end position="654"/>
    </location>
</feature>
<protein>
    <recommendedName>
        <fullName evidence="3">CCHC-type domain-containing protein</fullName>
    </recommendedName>
</protein>
<keyword evidence="5" id="KW-1185">Reference proteome</keyword>
<dbReference type="Gene3D" id="3.30.1520.10">
    <property type="entry name" value="Phox-like domain"/>
    <property type="match status" value="1"/>
</dbReference>
<dbReference type="Pfam" id="PF00098">
    <property type="entry name" value="zf-CCHC"/>
    <property type="match status" value="1"/>
</dbReference>
<dbReference type="PANTHER" id="PTHR16195:SF16">
    <property type="entry name" value="ZINC FINGER CCHC DOMAIN-CONTAINING PROTEIN 14"/>
    <property type="match status" value="1"/>
</dbReference>
<feature type="compositionally biased region" description="Polar residues" evidence="2">
    <location>
        <begin position="386"/>
        <end position="403"/>
    </location>
</feature>
<dbReference type="Proteomes" id="UP000597762">
    <property type="component" value="Unassembled WGS sequence"/>
</dbReference>
<feature type="compositionally biased region" description="Polar residues" evidence="2">
    <location>
        <begin position="427"/>
        <end position="445"/>
    </location>
</feature>
<name>A0A812BRZ5_ACAPH</name>
<reference evidence="4" key="1">
    <citation type="submission" date="2021-01" db="EMBL/GenBank/DDBJ databases">
        <authorList>
            <person name="Li R."/>
            <person name="Bekaert M."/>
        </authorList>
    </citation>
    <scope>NUCLEOTIDE SEQUENCE</scope>
    <source>
        <strain evidence="4">Farmed</strain>
    </source>
</reference>
<dbReference type="GO" id="GO:0008270">
    <property type="term" value="F:zinc ion binding"/>
    <property type="evidence" value="ECO:0007669"/>
    <property type="project" value="UniProtKB-KW"/>
</dbReference>
<dbReference type="SUPFAM" id="SSF64268">
    <property type="entry name" value="PX domain"/>
    <property type="match status" value="1"/>
</dbReference>
<dbReference type="PANTHER" id="PTHR16195">
    <property type="entry name" value="ZINC FINGER CCHC DOMAIN CONTAINING PROTEIN"/>
    <property type="match status" value="1"/>
</dbReference>
<feature type="region of interest" description="Disordered" evidence="2">
    <location>
        <begin position="464"/>
        <end position="485"/>
    </location>
</feature>
<feature type="compositionally biased region" description="Basic and acidic residues" evidence="2">
    <location>
        <begin position="613"/>
        <end position="637"/>
    </location>
</feature>
<dbReference type="GO" id="GO:0003676">
    <property type="term" value="F:nucleic acid binding"/>
    <property type="evidence" value="ECO:0007669"/>
    <property type="project" value="InterPro"/>
</dbReference>
<dbReference type="SMART" id="SM00343">
    <property type="entry name" value="ZnF_C2HC"/>
    <property type="match status" value="1"/>
</dbReference>
<evidence type="ECO:0000256" key="1">
    <source>
        <dbReference type="PROSITE-ProRule" id="PRU00047"/>
    </source>
</evidence>
<feature type="compositionally biased region" description="Low complexity" evidence="2">
    <location>
        <begin position="593"/>
        <end position="611"/>
    </location>
</feature>
<keyword evidence="1" id="KW-0862">Zinc</keyword>
<proteinExistence type="predicted"/>
<dbReference type="GO" id="GO:0035091">
    <property type="term" value="F:phosphatidylinositol binding"/>
    <property type="evidence" value="ECO:0007669"/>
    <property type="project" value="InterPro"/>
</dbReference>
<feature type="region of interest" description="Disordered" evidence="2">
    <location>
        <begin position="561"/>
        <end position="667"/>
    </location>
</feature>
<dbReference type="EMBL" id="CAHIKZ030000799">
    <property type="protein sequence ID" value="CAE1239146.1"/>
    <property type="molecule type" value="Genomic_DNA"/>
</dbReference>
<keyword evidence="1" id="KW-0863">Zinc-finger</keyword>